<dbReference type="AlphaFoldDB" id="A0AAV1XXE2"/>
<accession>A0AAV1XXE2</accession>
<gene>
    <name evidence="1" type="ORF">LLUT_LOCUS27057</name>
</gene>
<proteinExistence type="predicted"/>
<comment type="caution">
    <text evidence="1">The sequence shown here is derived from an EMBL/GenBank/DDBJ whole genome shotgun (WGS) entry which is preliminary data.</text>
</comment>
<evidence type="ECO:0000313" key="2">
    <source>
        <dbReference type="Proteomes" id="UP001497480"/>
    </source>
</evidence>
<protein>
    <submittedName>
        <fullName evidence="1">Uncharacterized protein</fullName>
    </submittedName>
</protein>
<organism evidence="1 2">
    <name type="scientific">Lupinus luteus</name>
    <name type="common">European yellow lupine</name>
    <dbReference type="NCBI Taxonomy" id="3873"/>
    <lineage>
        <taxon>Eukaryota</taxon>
        <taxon>Viridiplantae</taxon>
        <taxon>Streptophyta</taxon>
        <taxon>Embryophyta</taxon>
        <taxon>Tracheophyta</taxon>
        <taxon>Spermatophyta</taxon>
        <taxon>Magnoliopsida</taxon>
        <taxon>eudicotyledons</taxon>
        <taxon>Gunneridae</taxon>
        <taxon>Pentapetalae</taxon>
        <taxon>rosids</taxon>
        <taxon>fabids</taxon>
        <taxon>Fabales</taxon>
        <taxon>Fabaceae</taxon>
        <taxon>Papilionoideae</taxon>
        <taxon>50 kb inversion clade</taxon>
        <taxon>genistoids sensu lato</taxon>
        <taxon>core genistoids</taxon>
        <taxon>Genisteae</taxon>
        <taxon>Lupinus</taxon>
    </lineage>
</organism>
<keyword evidence="2" id="KW-1185">Reference proteome</keyword>
<dbReference type="PANTHER" id="PTHR37900:SF3">
    <property type="entry name" value="TRANSMEMBRANE PROTEIN"/>
    <property type="match status" value="1"/>
</dbReference>
<evidence type="ECO:0000313" key="1">
    <source>
        <dbReference type="EMBL" id="CAL0325997.1"/>
    </source>
</evidence>
<dbReference type="EMBL" id="CAXHTB010000019">
    <property type="protein sequence ID" value="CAL0325997.1"/>
    <property type="molecule type" value="Genomic_DNA"/>
</dbReference>
<name>A0AAV1XXE2_LUPLU</name>
<dbReference type="PANTHER" id="PTHR37900">
    <property type="match status" value="1"/>
</dbReference>
<dbReference type="Proteomes" id="UP001497480">
    <property type="component" value="Unassembled WGS sequence"/>
</dbReference>
<reference evidence="1 2" key="1">
    <citation type="submission" date="2024-03" db="EMBL/GenBank/DDBJ databases">
        <authorList>
            <person name="Martinez-Hernandez J."/>
        </authorList>
    </citation>
    <scope>NUCLEOTIDE SEQUENCE [LARGE SCALE GENOMIC DNA]</scope>
</reference>
<sequence length="70" mass="8360">MQILMPQMLHSLVKLATSLFSEPTSTVITILYHGDLLPRNRNLGRFVRRDFLHPENQFFHFLITMMRCVW</sequence>